<dbReference type="Gene3D" id="2.30.29.30">
    <property type="entry name" value="Pleckstrin-homology domain (PH domain)/Phosphotyrosine-binding domain (PTB)"/>
    <property type="match status" value="1"/>
</dbReference>
<reference evidence="2 3" key="1">
    <citation type="journal article" date="2018" name="Microb. Genom.">
        <title>Expanding an expanded genome: long-read sequencing of Trypanosoma cruzi.</title>
        <authorList>
            <person name="Berna L."/>
            <person name="Rodriguez M."/>
            <person name="Chiribao M.L."/>
            <person name="Parodi-Talice A."/>
            <person name="Pita S."/>
            <person name="Rijo G."/>
            <person name="Alvarez-Valin F."/>
            <person name="Robello C."/>
        </authorList>
    </citation>
    <scope>NUCLEOTIDE SEQUENCE [LARGE SCALE GENOMIC DNA]</scope>
    <source>
        <strain evidence="2 3">TCC</strain>
    </source>
</reference>
<accession>A0A2V2VQX3</accession>
<dbReference type="VEuPathDB" id="TriTrypDB:C4B63_38g314"/>
<evidence type="ECO:0008006" key="4">
    <source>
        <dbReference type="Google" id="ProtNLM"/>
    </source>
</evidence>
<evidence type="ECO:0000256" key="1">
    <source>
        <dbReference type="SAM" id="MobiDB-lite"/>
    </source>
</evidence>
<protein>
    <recommendedName>
        <fullName evidence="4">PH domain-containing protein</fullName>
    </recommendedName>
</protein>
<dbReference type="VEuPathDB" id="TriTrypDB:TcCL_Unassigned05275"/>
<feature type="region of interest" description="Disordered" evidence="1">
    <location>
        <begin position="1"/>
        <end position="21"/>
    </location>
</feature>
<comment type="caution">
    <text evidence="2">The sequence shown here is derived from an EMBL/GenBank/DDBJ whole genome shotgun (WGS) entry which is preliminary data.</text>
</comment>
<dbReference type="VEuPathDB" id="TriTrypDB:TcCL_NonESM08397"/>
<organism evidence="2 3">
    <name type="scientific">Trypanosoma cruzi</name>
    <dbReference type="NCBI Taxonomy" id="5693"/>
    <lineage>
        <taxon>Eukaryota</taxon>
        <taxon>Discoba</taxon>
        <taxon>Euglenozoa</taxon>
        <taxon>Kinetoplastea</taxon>
        <taxon>Metakinetoplastina</taxon>
        <taxon>Trypanosomatida</taxon>
        <taxon>Trypanosomatidae</taxon>
        <taxon>Trypanosoma</taxon>
        <taxon>Schizotrypanum</taxon>
    </lineage>
</organism>
<dbReference type="VEuPathDB" id="TriTrypDB:TcBrA4_0139130"/>
<sequence>MEEEGMKRVNAIESNREEARERQLSVFCGRAKHEAEKMAKELERRGGATLDEIGRTLEAKKRESSALQADRENRIWEYEHTVEKTRTRKEDEESASVRLRQAMQQPEQGLSLRQSAIETREQQLEMVQLDGARGREAIMRERHSIEAVRRTVREERCRQRRQWIHQTKEMNMKFLEEVRPLAEERKKREQAKAKEDATERALAADTKTIEEYLPKLISLEDIPVNPEETEIIRRQFDEVFTQEEQTYLASAEEEQARKERLGRGLEVYRQRMLDEYVAKKNGKLHDAEATERHLSSVVDQVLNYLRNGVCVTKIPSKGNARRRLYFLLEDCKRIHSCDLDHQGFPLNRKRPPVTMWISDIKKVLIGLPTTSFVNYSGEAQLAKTRQEAAFDNGTHRHDPTQNITLFSLGTNNHRAFALLLRGGKSLEVVFETDSDCEAWLVALKRPLHLRTPAERLPEERRGT</sequence>
<dbReference type="VEuPathDB" id="TriTrypDB:TcG_12519"/>
<dbReference type="VEuPathDB" id="TriTrypDB:TcBrA4_0044980"/>
<dbReference type="AlphaFoldDB" id="A0A2V2VQX3"/>
<dbReference type="VEuPathDB" id="TriTrypDB:C3747_226g27"/>
<dbReference type="VEuPathDB" id="TriTrypDB:TCSYLVIO_002154"/>
<proteinExistence type="predicted"/>
<evidence type="ECO:0000313" key="3">
    <source>
        <dbReference type="Proteomes" id="UP000246078"/>
    </source>
</evidence>
<evidence type="ECO:0000313" key="2">
    <source>
        <dbReference type="EMBL" id="PWU98839.1"/>
    </source>
</evidence>
<name>A0A2V2VQX3_TRYCR</name>
<dbReference type="InterPro" id="IPR011993">
    <property type="entry name" value="PH-like_dom_sf"/>
</dbReference>
<dbReference type="VEuPathDB" id="TriTrypDB:TCDM_10972"/>
<gene>
    <name evidence="2" type="ORF">C3747_226g27</name>
</gene>
<dbReference type="EMBL" id="PRFC01000226">
    <property type="protein sequence ID" value="PWU98839.1"/>
    <property type="molecule type" value="Genomic_DNA"/>
</dbReference>
<dbReference type="Proteomes" id="UP000246078">
    <property type="component" value="Unassembled WGS sequence"/>
</dbReference>